<reference evidence="5 6" key="1">
    <citation type="submission" date="2021-06" db="EMBL/GenBank/DDBJ databases">
        <title>Bacterium isolated from marine sediment.</title>
        <authorList>
            <person name="Zhu K.-L."/>
            <person name="Du Z.-J."/>
            <person name="Liang Q.-Y."/>
        </authorList>
    </citation>
    <scope>NUCLEOTIDE SEQUENCE [LARGE SCALE GENOMIC DNA]</scope>
    <source>
        <strain evidence="5 6">A346</strain>
    </source>
</reference>
<proteinExistence type="predicted"/>
<evidence type="ECO:0000256" key="2">
    <source>
        <dbReference type="ARBA" id="ARBA00022801"/>
    </source>
</evidence>
<dbReference type="Proteomes" id="UP000755551">
    <property type="component" value="Unassembled WGS sequence"/>
</dbReference>
<keyword evidence="2" id="KW-0378">Hydrolase</keyword>
<dbReference type="GO" id="GO:0004527">
    <property type="term" value="F:exonuclease activity"/>
    <property type="evidence" value="ECO:0007669"/>
    <property type="project" value="UniProtKB-KW"/>
</dbReference>
<dbReference type="CDD" id="cd06133">
    <property type="entry name" value="ERI-1_3'hExo_like"/>
    <property type="match status" value="1"/>
</dbReference>
<dbReference type="Pfam" id="PF00929">
    <property type="entry name" value="RNase_T"/>
    <property type="match status" value="1"/>
</dbReference>
<dbReference type="InterPro" id="IPR047201">
    <property type="entry name" value="ERI-1_3'hExo-like"/>
</dbReference>
<dbReference type="InterPro" id="IPR013520">
    <property type="entry name" value="Ribonucl_H"/>
</dbReference>
<comment type="caution">
    <text evidence="5">The sequence shown here is derived from an EMBL/GenBank/DDBJ whole genome shotgun (WGS) entry which is preliminary data.</text>
</comment>
<sequence>MEIIELGCVLASSKGQVLAERSFMVRPQHHPVLSAFCQQLTTITQSMVDRAPVYVAAMGELNSWLSTLPPVDCWASWGNYDRRHLVAQSRREGVSPDVLALPHLNLKTLWKRTTGQRKRNGLSWALQYHHLEFEGQLHRGIDDARNMARLLPFMDWSQTDGATQAVPYAD</sequence>
<evidence type="ECO:0000313" key="6">
    <source>
        <dbReference type="Proteomes" id="UP000755551"/>
    </source>
</evidence>
<evidence type="ECO:0000313" key="5">
    <source>
        <dbReference type="EMBL" id="MBV0932936.1"/>
    </source>
</evidence>
<evidence type="ECO:0000259" key="4">
    <source>
        <dbReference type="SMART" id="SM00479"/>
    </source>
</evidence>
<dbReference type="InterPro" id="IPR051274">
    <property type="entry name" value="3-5_Exoribonuclease"/>
</dbReference>
<keyword evidence="1" id="KW-0540">Nuclease</keyword>
<feature type="domain" description="Exonuclease" evidence="4">
    <location>
        <begin position="1"/>
        <end position="160"/>
    </location>
</feature>
<organism evidence="5 6">
    <name type="scientific">Marinobacterium weihaiense</name>
    <dbReference type="NCBI Taxonomy" id="2851016"/>
    <lineage>
        <taxon>Bacteria</taxon>
        <taxon>Pseudomonadati</taxon>
        <taxon>Pseudomonadota</taxon>
        <taxon>Gammaproteobacteria</taxon>
        <taxon>Oceanospirillales</taxon>
        <taxon>Oceanospirillaceae</taxon>
        <taxon>Marinobacterium</taxon>
    </lineage>
</organism>
<dbReference type="PANTHER" id="PTHR23044">
    <property type="entry name" value="3'-5' EXONUCLEASE ERI1-RELATED"/>
    <property type="match status" value="1"/>
</dbReference>
<keyword evidence="6" id="KW-1185">Reference proteome</keyword>
<evidence type="ECO:0000256" key="1">
    <source>
        <dbReference type="ARBA" id="ARBA00022722"/>
    </source>
</evidence>
<name>A0ABS6MAN8_9GAMM</name>
<protein>
    <submittedName>
        <fullName evidence="5">Exonuclease domain-containing protein</fullName>
    </submittedName>
</protein>
<dbReference type="RefSeq" id="WP_217334363.1">
    <property type="nucleotide sequence ID" value="NZ_JAHQZT010000006.1"/>
</dbReference>
<accession>A0ABS6MAN8</accession>
<evidence type="ECO:0000256" key="3">
    <source>
        <dbReference type="ARBA" id="ARBA00022839"/>
    </source>
</evidence>
<gene>
    <name evidence="5" type="ORF">KTN04_06250</name>
</gene>
<dbReference type="SMART" id="SM00479">
    <property type="entry name" value="EXOIII"/>
    <property type="match status" value="1"/>
</dbReference>
<dbReference type="PANTHER" id="PTHR23044:SF61">
    <property type="entry name" value="3'-5' EXORIBONUCLEASE 1-RELATED"/>
    <property type="match status" value="1"/>
</dbReference>
<keyword evidence="3 5" id="KW-0269">Exonuclease</keyword>
<dbReference type="EMBL" id="JAHQZT010000006">
    <property type="protein sequence ID" value="MBV0932936.1"/>
    <property type="molecule type" value="Genomic_DNA"/>
</dbReference>